<dbReference type="PANTHER" id="PTHR43046">
    <property type="entry name" value="GDP-MANNOSE MANNOSYL HYDROLASE"/>
    <property type="match status" value="1"/>
</dbReference>
<proteinExistence type="inferred from homology"/>
<evidence type="ECO:0000259" key="4">
    <source>
        <dbReference type="PROSITE" id="PS51462"/>
    </source>
</evidence>
<dbReference type="Gene3D" id="3.90.79.10">
    <property type="entry name" value="Nucleoside Triphosphate Pyrophosphohydrolase"/>
    <property type="match status" value="1"/>
</dbReference>
<reference evidence="5 6" key="1">
    <citation type="submission" date="2020-08" db="EMBL/GenBank/DDBJ databases">
        <title>Genomic Encyclopedia of Type Strains, Phase IV (KMG-V): Genome sequencing to study the core and pangenomes of soil and plant-associated prokaryotes.</title>
        <authorList>
            <person name="Whitman W."/>
        </authorList>
    </citation>
    <scope>NUCLEOTIDE SEQUENCE [LARGE SCALE GENOMIC DNA]</scope>
    <source>
        <strain evidence="5 6">MP7CTX6</strain>
    </source>
</reference>
<dbReference type="PRINTS" id="PR00502">
    <property type="entry name" value="NUDIXFAMILY"/>
</dbReference>
<gene>
    <name evidence="5" type="ORF">HDE69_001837</name>
</gene>
<dbReference type="CDD" id="cd04690">
    <property type="entry name" value="NUDIX_Hydrolase"/>
    <property type="match status" value="1"/>
</dbReference>
<name>A0A7W9DJJ8_9SPHI</name>
<dbReference type="SUPFAM" id="SSF55811">
    <property type="entry name" value="Nudix"/>
    <property type="match status" value="1"/>
</dbReference>
<sequence length="146" mass="16562">MNKEIRTLHTAGLVVIKEGKILLAFSGNKKAWYLPGGKIDSGETSHQAIQREIYEELDIKMNPDLLTFYCHITAPAFGEENNLIMEQDCFIYDLTEKIEASNEIDEVGYFDLETYLKEPAQVPGVLTLFTKLEQDGLLTSNFKQIV</sequence>
<evidence type="ECO:0000256" key="2">
    <source>
        <dbReference type="ARBA" id="ARBA00022801"/>
    </source>
</evidence>
<dbReference type="Pfam" id="PF00293">
    <property type="entry name" value="NUDIX"/>
    <property type="match status" value="1"/>
</dbReference>
<protein>
    <submittedName>
        <fullName evidence="5">ADP-ribose pyrophosphatase YjhB (NUDIX family)</fullName>
    </submittedName>
</protein>
<dbReference type="EMBL" id="JACHCF010000004">
    <property type="protein sequence ID" value="MBB5620784.1"/>
    <property type="molecule type" value="Genomic_DNA"/>
</dbReference>
<dbReference type="PROSITE" id="PS51462">
    <property type="entry name" value="NUDIX"/>
    <property type="match status" value="1"/>
</dbReference>
<organism evidence="5 6">
    <name type="scientific">Pedobacter cryoconitis</name>
    <dbReference type="NCBI Taxonomy" id="188932"/>
    <lineage>
        <taxon>Bacteria</taxon>
        <taxon>Pseudomonadati</taxon>
        <taxon>Bacteroidota</taxon>
        <taxon>Sphingobacteriia</taxon>
        <taxon>Sphingobacteriales</taxon>
        <taxon>Sphingobacteriaceae</taxon>
        <taxon>Pedobacter</taxon>
    </lineage>
</organism>
<dbReference type="GO" id="GO:0016787">
    <property type="term" value="F:hydrolase activity"/>
    <property type="evidence" value="ECO:0007669"/>
    <property type="project" value="UniProtKB-KW"/>
</dbReference>
<dbReference type="PANTHER" id="PTHR43046:SF2">
    <property type="entry name" value="8-OXO-DGTP DIPHOSPHATASE-RELATED"/>
    <property type="match status" value="1"/>
</dbReference>
<dbReference type="AlphaFoldDB" id="A0A7W9DJJ8"/>
<evidence type="ECO:0000256" key="1">
    <source>
        <dbReference type="ARBA" id="ARBA00001946"/>
    </source>
</evidence>
<comment type="cofactor">
    <cofactor evidence="1">
        <name>Mg(2+)</name>
        <dbReference type="ChEBI" id="CHEBI:18420"/>
    </cofactor>
</comment>
<dbReference type="InterPro" id="IPR000086">
    <property type="entry name" value="NUDIX_hydrolase_dom"/>
</dbReference>
<dbReference type="InterPro" id="IPR020084">
    <property type="entry name" value="NUDIX_hydrolase_CS"/>
</dbReference>
<comment type="similarity">
    <text evidence="3">Belongs to the Nudix hydrolase family.</text>
</comment>
<dbReference type="RefSeq" id="WP_183866803.1">
    <property type="nucleotide sequence ID" value="NZ_JACHCF010000004.1"/>
</dbReference>
<evidence type="ECO:0000313" key="6">
    <source>
        <dbReference type="Proteomes" id="UP000537718"/>
    </source>
</evidence>
<dbReference type="InterPro" id="IPR015797">
    <property type="entry name" value="NUDIX_hydrolase-like_dom_sf"/>
</dbReference>
<accession>A0A7W9DJJ8</accession>
<evidence type="ECO:0000256" key="3">
    <source>
        <dbReference type="RuleBase" id="RU003476"/>
    </source>
</evidence>
<keyword evidence="2 3" id="KW-0378">Hydrolase</keyword>
<evidence type="ECO:0000313" key="5">
    <source>
        <dbReference type="EMBL" id="MBB5620784.1"/>
    </source>
</evidence>
<dbReference type="InterPro" id="IPR020476">
    <property type="entry name" value="Nudix_hydrolase"/>
</dbReference>
<dbReference type="PROSITE" id="PS00893">
    <property type="entry name" value="NUDIX_BOX"/>
    <property type="match status" value="1"/>
</dbReference>
<comment type="caution">
    <text evidence="5">The sequence shown here is derived from an EMBL/GenBank/DDBJ whole genome shotgun (WGS) entry which is preliminary data.</text>
</comment>
<feature type="domain" description="Nudix hydrolase" evidence="4">
    <location>
        <begin position="5"/>
        <end position="132"/>
    </location>
</feature>
<dbReference type="Proteomes" id="UP000537718">
    <property type="component" value="Unassembled WGS sequence"/>
</dbReference>